<evidence type="ECO:0008006" key="4">
    <source>
        <dbReference type="Google" id="ProtNLM"/>
    </source>
</evidence>
<gene>
    <name evidence="2" type="ordered locus">CLOAM0009</name>
</gene>
<dbReference type="AlphaFoldDB" id="B0VID8"/>
<evidence type="ECO:0000313" key="3">
    <source>
        <dbReference type="Proteomes" id="UP000002019"/>
    </source>
</evidence>
<dbReference type="KEGG" id="caci:CLOAM0009"/>
<dbReference type="HOGENOM" id="CLU_067052_0_2_0"/>
<dbReference type="Proteomes" id="UP000002019">
    <property type="component" value="Chromosome"/>
</dbReference>
<dbReference type="InterPro" id="IPR002829">
    <property type="entry name" value="DUF116"/>
</dbReference>
<keyword evidence="3" id="KW-1185">Reference proteome</keyword>
<keyword evidence="1" id="KW-0812">Transmembrane</keyword>
<protein>
    <recommendedName>
        <fullName evidence="4">DUF116 domain-containing protein</fullName>
    </recommendedName>
</protein>
<dbReference type="Pfam" id="PF01976">
    <property type="entry name" value="DUF116"/>
    <property type="match status" value="1"/>
</dbReference>
<evidence type="ECO:0000256" key="1">
    <source>
        <dbReference type="SAM" id="Phobius"/>
    </source>
</evidence>
<dbReference type="PANTHER" id="PTHR43801:SF1">
    <property type="entry name" value="POLYPRENYL SYNTHETASE"/>
    <property type="match status" value="1"/>
</dbReference>
<proteinExistence type="predicted"/>
<dbReference type="EMBL" id="CU466930">
    <property type="protein sequence ID" value="CAO79927.1"/>
    <property type="molecule type" value="Genomic_DNA"/>
</dbReference>
<keyword evidence="1" id="KW-0472">Membrane</keyword>
<dbReference type="OrthoDB" id="9787348at2"/>
<feature type="transmembrane region" description="Helical" evidence="1">
    <location>
        <begin position="80"/>
        <end position="97"/>
    </location>
</feature>
<accession>B0VID8</accession>
<feature type="transmembrane region" description="Helical" evidence="1">
    <location>
        <begin position="12"/>
        <end position="34"/>
    </location>
</feature>
<feature type="transmembrane region" description="Helical" evidence="1">
    <location>
        <begin position="46"/>
        <end position="68"/>
    </location>
</feature>
<name>B0VID8_CLOAI</name>
<reference evidence="2 3" key="1">
    <citation type="journal article" date="2008" name="J. Bacteriol.">
        <title>'Candidatus Cloacamonas acidaminovorans': genome sequence reconstruction provides a first glimpse of a new bacterial division.</title>
        <authorList>
            <person name="Pelletier E."/>
            <person name="Kreimeyer A."/>
            <person name="Bocs S."/>
            <person name="Rouy Z."/>
            <person name="Gyapay G."/>
            <person name="Chouari R."/>
            <person name="Riviere D."/>
            <person name="Ganesan A."/>
            <person name="Daegelen P."/>
            <person name="Sghir A."/>
            <person name="Cohen G.N."/>
            <person name="Medigue C."/>
            <person name="Weissenbach J."/>
            <person name="Le Paslier D."/>
        </authorList>
    </citation>
    <scope>NUCLEOTIDE SEQUENCE [LARGE SCALE GENOMIC DNA]</scope>
    <source>
        <strain evidence="3">Evry</strain>
    </source>
</reference>
<dbReference type="PANTHER" id="PTHR43801">
    <property type="entry name" value="NUCLEOTIDE-BINDING PROTEIN-RELATED"/>
    <property type="match status" value="1"/>
</dbReference>
<evidence type="ECO:0000313" key="2">
    <source>
        <dbReference type="EMBL" id="CAO79927.1"/>
    </source>
</evidence>
<dbReference type="STRING" id="459349.CLOAM0009"/>
<sequence length="250" mass="28678">MRKEYFSIIKFPVLVSFSLLIITLIFFFIVLGSYHRLGLSVWGNVLYTILFMVIVILIGTWILALVSTHKKIKPLWLRHYLSWMLVNIYYPLARVFGRICFQKMDTIQESFLYFNNEIVVTNYQGMHSSNLLLLLPHCLQSSNCKIRINNNIVECQECGGCDMAKMKALTKDYQIKTAVASGGSLARKLVNDTHPDIIIAVACNRDLTEGVRESWRYPVYAVLNERPKGPCFETTVSPAVIDFAIHKFVQ</sequence>
<keyword evidence="1" id="KW-1133">Transmembrane helix</keyword>
<dbReference type="eggNOG" id="COG1852">
    <property type="taxonomic scope" value="Bacteria"/>
</dbReference>
<dbReference type="RefSeq" id="WP_015423788.1">
    <property type="nucleotide sequence ID" value="NC_020449.1"/>
</dbReference>
<organism evidence="2 3">
    <name type="scientific">Cloacimonas acidaminovorans (strain Evry)</name>
    <dbReference type="NCBI Taxonomy" id="459349"/>
    <lineage>
        <taxon>Bacteria</taxon>
        <taxon>Pseudomonadati</taxon>
        <taxon>Candidatus Cloacimonadota</taxon>
        <taxon>Candidatus Cloacimonadia</taxon>
        <taxon>Candidatus Cloacimonadales</taxon>
        <taxon>Candidatus Cloacimonadaceae</taxon>
        <taxon>Candidatus Cloacimonas</taxon>
    </lineage>
</organism>